<dbReference type="RefSeq" id="XP_006821398.1">
    <property type="nucleotide sequence ID" value="XM_006821335.1"/>
</dbReference>
<feature type="compositionally biased region" description="Basic and acidic residues" evidence="5">
    <location>
        <begin position="123"/>
        <end position="151"/>
    </location>
</feature>
<dbReference type="PROSITE" id="PS50023">
    <property type="entry name" value="LIM_DOMAIN_2"/>
    <property type="match status" value="1"/>
</dbReference>
<feature type="compositionally biased region" description="Basic and acidic residues" evidence="5">
    <location>
        <begin position="512"/>
        <end position="524"/>
    </location>
</feature>
<feature type="region of interest" description="Disordered" evidence="5">
    <location>
        <begin position="503"/>
        <end position="524"/>
    </location>
</feature>
<keyword evidence="2 4" id="KW-0862">Zinc</keyword>
<accession>A0ABM0MN07</accession>
<feature type="region of interest" description="Disordered" evidence="5">
    <location>
        <begin position="68"/>
        <end position="252"/>
    </location>
</feature>
<feature type="domain" description="LIM zinc-binding" evidence="6">
    <location>
        <begin position="442"/>
        <end position="502"/>
    </location>
</feature>
<feature type="compositionally biased region" description="Low complexity" evidence="5">
    <location>
        <begin position="73"/>
        <end position="82"/>
    </location>
</feature>
<evidence type="ECO:0000256" key="3">
    <source>
        <dbReference type="ARBA" id="ARBA00023038"/>
    </source>
</evidence>
<reference evidence="8" key="1">
    <citation type="submission" date="2025-08" db="UniProtKB">
        <authorList>
            <consortium name="RefSeq"/>
        </authorList>
    </citation>
    <scope>IDENTIFICATION</scope>
    <source>
        <tissue evidence="8">Testes</tissue>
    </source>
</reference>
<feature type="compositionally biased region" description="Acidic residues" evidence="5">
    <location>
        <begin position="86"/>
        <end position="114"/>
    </location>
</feature>
<dbReference type="InterPro" id="IPR038077">
    <property type="entry name" value="Troponin_sf"/>
</dbReference>
<dbReference type="Gene3D" id="1.20.5.350">
    <property type="match status" value="1"/>
</dbReference>
<organism evidence="7 8">
    <name type="scientific">Saccoglossus kowalevskii</name>
    <name type="common">Acorn worm</name>
    <dbReference type="NCBI Taxonomy" id="10224"/>
    <lineage>
        <taxon>Eukaryota</taxon>
        <taxon>Metazoa</taxon>
        <taxon>Hemichordata</taxon>
        <taxon>Enteropneusta</taxon>
        <taxon>Harrimaniidae</taxon>
        <taxon>Saccoglossus</taxon>
    </lineage>
</organism>
<sequence length="524" mass="61792">MLPILNKKMKKLQLAVLVEKHVAGQLKERNKIHCKKMKLILLRLHSAANNMNQIRKLSHIHQRLPTRVGIPENQNQSQNLNQNHEEPEEPEPEPEPQIEPQFADEPEPEFEPEPVPEPARLSRKIEEPTPVDEKPKLRKVPTIEKTEDESGSHGSEAIHQLEEIREKRLREEEERMEQQMERRRLERERQERELEELRERKEQRKREQEEREMKRRQEEAQRKAREEEEAAKRRADMERRKEEAKEKRRHMMNGGRQPVMKLDIRANISRAKQESSKEIEEKAREKERVLKERVPALNTEYASVQRLQELAMEYNEQLRQVLTNVYDLNQRDKRQQYDITELSQRLKEITAKASVKKIGLGVETQKVTRFMDKMGTQQEQEGSKGEQRRFSRFKERNEGIAASGGVAGRLSMFQQQAQQNEINTTPRRGGGGSKVWKPPVGDKCKICNKTVYAMEKLEADCKLFHKLCFRCETCKRAINLANFAVLDDKYYCKPHQRKIIRERGQDGQAEVNHTENHTNGDEEP</sequence>
<dbReference type="PROSITE" id="PS00478">
    <property type="entry name" value="LIM_DOMAIN_1"/>
    <property type="match status" value="1"/>
</dbReference>
<name>A0ABM0MN07_SACKO</name>
<dbReference type="Pfam" id="PF00992">
    <property type="entry name" value="Troponin"/>
    <property type="match status" value="1"/>
</dbReference>
<feature type="compositionally biased region" description="Basic and acidic residues" evidence="5">
    <location>
        <begin position="159"/>
        <end position="246"/>
    </location>
</feature>
<protein>
    <submittedName>
        <fullName evidence="8">Trichohyalin-like</fullName>
    </submittedName>
</protein>
<dbReference type="InterPro" id="IPR001978">
    <property type="entry name" value="Troponin"/>
</dbReference>
<evidence type="ECO:0000313" key="7">
    <source>
        <dbReference type="Proteomes" id="UP000694865"/>
    </source>
</evidence>
<dbReference type="GeneID" id="100372087"/>
<dbReference type="SMART" id="SM00132">
    <property type="entry name" value="LIM"/>
    <property type="match status" value="1"/>
</dbReference>
<dbReference type="SUPFAM" id="SSF90250">
    <property type="entry name" value="Troponin coil-coiled subunits"/>
    <property type="match status" value="1"/>
</dbReference>
<dbReference type="Proteomes" id="UP000694865">
    <property type="component" value="Unplaced"/>
</dbReference>
<evidence type="ECO:0000313" key="8">
    <source>
        <dbReference type="RefSeq" id="XP_006821398.1"/>
    </source>
</evidence>
<dbReference type="PANTHER" id="PTHR24206">
    <property type="entry name" value="OS06G0237300 PROTEIN"/>
    <property type="match status" value="1"/>
</dbReference>
<proteinExistence type="predicted"/>
<evidence type="ECO:0000256" key="5">
    <source>
        <dbReference type="SAM" id="MobiDB-lite"/>
    </source>
</evidence>
<dbReference type="CDD" id="cd09358">
    <property type="entry name" value="LIM_Mical_like"/>
    <property type="match status" value="1"/>
</dbReference>
<dbReference type="InterPro" id="IPR001781">
    <property type="entry name" value="Znf_LIM"/>
</dbReference>
<dbReference type="Pfam" id="PF00412">
    <property type="entry name" value="LIM"/>
    <property type="match status" value="1"/>
</dbReference>
<keyword evidence="3 4" id="KW-0440">LIM domain</keyword>
<gene>
    <name evidence="8" type="primary">LOC100372087</name>
</gene>
<evidence type="ECO:0000256" key="4">
    <source>
        <dbReference type="PROSITE-ProRule" id="PRU00125"/>
    </source>
</evidence>
<keyword evidence="7" id="KW-1185">Reference proteome</keyword>
<keyword evidence="1 4" id="KW-0479">Metal-binding</keyword>
<evidence type="ECO:0000256" key="1">
    <source>
        <dbReference type="ARBA" id="ARBA00022723"/>
    </source>
</evidence>
<dbReference type="Gene3D" id="2.10.110.10">
    <property type="entry name" value="Cysteine Rich Protein"/>
    <property type="match status" value="1"/>
</dbReference>
<evidence type="ECO:0000259" key="6">
    <source>
        <dbReference type="PROSITE" id="PS50023"/>
    </source>
</evidence>
<evidence type="ECO:0000256" key="2">
    <source>
        <dbReference type="ARBA" id="ARBA00022833"/>
    </source>
</evidence>
<dbReference type="SUPFAM" id="SSF57716">
    <property type="entry name" value="Glucocorticoid receptor-like (DNA-binding domain)"/>
    <property type="match status" value="2"/>
</dbReference>